<dbReference type="RefSeq" id="XP_064708213.1">
    <property type="nucleotide sequence ID" value="XM_064856313.1"/>
</dbReference>
<dbReference type="GO" id="GO:0006511">
    <property type="term" value="P:ubiquitin-dependent protein catabolic process"/>
    <property type="evidence" value="ECO:0007669"/>
    <property type="project" value="InterPro"/>
</dbReference>
<evidence type="ECO:0000313" key="5">
    <source>
        <dbReference type="Proteomes" id="UP001358417"/>
    </source>
</evidence>
<dbReference type="EMBL" id="JAVRRD010000008">
    <property type="protein sequence ID" value="KAK5056243.1"/>
    <property type="molecule type" value="Genomic_DNA"/>
</dbReference>
<evidence type="ECO:0000256" key="1">
    <source>
        <dbReference type="SAM" id="MobiDB-lite"/>
    </source>
</evidence>
<dbReference type="AlphaFoldDB" id="A0AAV9NG95"/>
<dbReference type="InterPro" id="IPR055418">
    <property type="entry name" value="UFD1_N2"/>
</dbReference>
<dbReference type="PANTHER" id="PTHR12555:SF15">
    <property type="entry name" value="FUSION DEGRADATION PROTEIN (UFD1), PUTATIVE (AFU_ORTHOLOGUE AFUA_4G04640)-RELATED"/>
    <property type="match status" value="1"/>
</dbReference>
<dbReference type="InterPro" id="IPR056012">
    <property type="entry name" value="DUF7590"/>
</dbReference>
<feature type="region of interest" description="Disordered" evidence="1">
    <location>
        <begin position="126"/>
        <end position="153"/>
    </location>
</feature>
<gene>
    <name evidence="4" type="ORF">LTR84_012796</name>
</gene>
<evidence type="ECO:0008006" key="6">
    <source>
        <dbReference type="Google" id="ProtNLM"/>
    </source>
</evidence>
<dbReference type="Gene3D" id="3.10.330.10">
    <property type="match status" value="1"/>
</dbReference>
<dbReference type="PANTHER" id="PTHR12555">
    <property type="entry name" value="UBIQUITIN FUSION DEGRADATON PROTEIN 1"/>
    <property type="match status" value="1"/>
</dbReference>
<dbReference type="Pfam" id="PF24842">
    <property type="entry name" value="UFD1_N2"/>
    <property type="match status" value="1"/>
</dbReference>
<dbReference type="GO" id="GO:0031593">
    <property type="term" value="F:polyubiquitin modification-dependent protein binding"/>
    <property type="evidence" value="ECO:0007669"/>
    <property type="project" value="TreeGrafter"/>
</dbReference>
<accession>A0AAV9NG95</accession>
<organism evidence="4 5">
    <name type="scientific">Exophiala bonariae</name>
    <dbReference type="NCBI Taxonomy" id="1690606"/>
    <lineage>
        <taxon>Eukaryota</taxon>
        <taxon>Fungi</taxon>
        <taxon>Dikarya</taxon>
        <taxon>Ascomycota</taxon>
        <taxon>Pezizomycotina</taxon>
        <taxon>Eurotiomycetes</taxon>
        <taxon>Chaetothyriomycetidae</taxon>
        <taxon>Chaetothyriales</taxon>
        <taxon>Herpotrichiellaceae</taxon>
        <taxon>Exophiala</taxon>
    </lineage>
</organism>
<name>A0AAV9NG95_9EURO</name>
<dbReference type="Pfam" id="PF24503">
    <property type="entry name" value="DUF7590"/>
    <property type="match status" value="1"/>
</dbReference>
<dbReference type="Gene3D" id="2.40.40.50">
    <property type="entry name" value="Ubiquitin fusion degradation protein UFD1, N-terminal domain"/>
    <property type="match status" value="1"/>
</dbReference>
<reference evidence="4 5" key="1">
    <citation type="submission" date="2023-08" db="EMBL/GenBank/DDBJ databases">
        <title>Black Yeasts Isolated from many extreme environments.</title>
        <authorList>
            <person name="Coleine C."/>
            <person name="Stajich J.E."/>
            <person name="Selbmann L."/>
        </authorList>
    </citation>
    <scope>NUCLEOTIDE SEQUENCE [LARGE SCALE GENOMIC DNA]</scope>
    <source>
        <strain evidence="4 5">CCFEE 5792</strain>
    </source>
</reference>
<dbReference type="GO" id="GO:0034098">
    <property type="term" value="C:VCP-NPL4-UFD1 AAA ATPase complex"/>
    <property type="evidence" value="ECO:0007669"/>
    <property type="project" value="TreeGrafter"/>
</dbReference>
<feature type="domain" description="DUF7590" evidence="2">
    <location>
        <begin position="272"/>
        <end position="398"/>
    </location>
</feature>
<proteinExistence type="predicted"/>
<dbReference type="InterPro" id="IPR042299">
    <property type="entry name" value="Ufd1-like_Nn"/>
</dbReference>
<dbReference type="GeneID" id="89980938"/>
<feature type="domain" description="Ubiquitin fusion degradation protein UFD1 N-terminal subdomain 2" evidence="3">
    <location>
        <begin position="170"/>
        <end position="246"/>
    </location>
</feature>
<comment type="caution">
    <text evidence="4">The sequence shown here is derived from an EMBL/GenBank/DDBJ whole genome shotgun (WGS) entry which is preliminary data.</text>
</comment>
<evidence type="ECO:0000313" key="4">
    <source>
        <dbReference type="EMBL" id="KAK5056243.1"/>
    </source>
</evidence>
<dbReference type="Pfam" id="PF23580">
    <property type="entry name" value="Znf_XAF1_N"/>
    <property type="match status" value="1"/>
</dbReference>
<dbReference type="InterPro" id="IPR004854">
    <property type="entry name" value="Ufd1-like"/>
</dbReference>
<protein>
    <recommendedName>
        <fullName evidence="6">Ubiquitin-protein ligase E3A N-terminal zinc-binding domain-containing protein</fullName>
    </recommendedName>
</protein>
<dbReference type="Proteomes" id="UP001358417">
    <property type="component" value="Unassembled WGS sequence"/>
</dbReference>
<dbReference type="GO" id="GO:0036503">
    <property type="term" value="P:ERAD pathway"/>
    <property type="evidence" value="ECO:0007669"/>
    <property type="project" value="TreeGrafter"/>
</dbReference>
<evidence type="ECO:0000259" key="2">
    <source>
        <dbReference type="Pfam" id="PF24503"/>
    </source>
</evidence>
<sequence>MASPPDSLKWSAQLHVASPNRRLVGDKITLPQSALEALLAAAPVVAVHNNASRNATSSFDPFNHYSFAAERQARLAFEDRQQQLPHPLTFRIVNPRNGRAVYAGIREFSADEDSIGLSAPLREALGLQSSTPSSSRASRDGTPSGDVVMGDGVDLEKGDTVTVHAKQLPKGTYVKLRPLEAGYDPDDWKSLLERYLRDNFTTLTSGELLLVPGPQHEQFRFLVDKFQPEGDGICIVDTDLEVDIEPLSEDQARETLNKRLAKNKKAQKPTGGSSTGGLLVLGEQKLQQALPGECVDYQVKNWNRKDDLEVVLKASDDNSTLNLLITPFAPHQRSKPRDDEFVFGDLSGRPTKRLKLSHTSVYLEEAESLNIAVHAWNSSDLPQGSVEQPIPYSIQIDVAGSAENGTSGNHVEPDADEIVCKNCHQIVPKRTLHLHEAFCYRNNILCPKCEGVFLKNSDTWKSHWHCPHDSEHGNDAISKLKHEFIFHPSAPVRCSNCDFEAYDVSILAHHRTSDCPGKEILCQFCHLVVPQQGPDDPSFTDPEVLLSGLTPHELADGARTTECHLCNKIVRLRDMKTHLLFHDRERFSRPSPKVCSNTICGRTIKYDDIGRVQKEQLGLCNECFGPLYITSYDPEGKMLRRRTERRLLQQLIGGCGKSWCRNDQYCKTGHKLVTGEDRVLSAKDGLPMIKPIMDRLAQGDTSHLTLCVDEASQTRRSIATMMAGEGEYELAWYVKALEEEKGDAGNARDWLKSRAPRIGEIVA</sequence>
<evidence type="ECO:0000259" key="3">
    <source>
        <dbReference type="Pfam" id="PF24842"/>
    </source>
</evidence>
<keyword evidence="5" id="KW-1185">Reference proteome</keyword>